<evidence type="ECO:0000313" key="1">
    <source>
        <dbReference type="EMBL" id="GAA5228723.1"/>
    </source>
</evidence>
<keyword evidence="2" id="KW-1185">Reference proteome</keyword>
<name>A0ABP9TQZ9_9MICC</name>
<sequence length="251" mass="26453">MLRIRPTLHTPQVSRWAELLIPLGLREMTPLPATASPAGTAQRCFAADAGRILLEEAIGFGTALAFEVRDLEKFAQWTIADGTPVTLRPAPESSGSEELALVAAPDGSVFTALAVDPLDTSGTPPKETSSASEGQLAVVALWYTPDIPGAESTLANIGAKPDTILNSGNRAQYRAKHGGFVAAHSGTGASVELSLEYAGKLEVLATAVSAAGLTGHLVDEAYGRTLLVDHPDGGKLWINERQQDLYGYDRH</sequence>
<evidence type="ECO:0000313" key="2">
    <source>
        <dbReference type="Proteomes" id="UP001501257"/>
    </source>
</evidence>
<gene>
    <name evidence="1" type="ORF">GCM10025778_32620</name>
</gene>
<reference evidence="2" key="1">
    <citation type="journal article" date="2019" name="Int. J. Syst. Evol. Microbiol.">
        <title>The Global Catalogue of Microorganisms (GCM) 10K type strain sequencing project: providing services to taxonomists for standard genome sequencing and annotation.</title>
        <authorList>
            <consortium name="The Broad Institute Genomics Platform"/>
            <consortium name="The Broad Institute Genome Sequencing Center for Infectious Disease"/>
            <person name="Wu L."/>
            <person name="Ma J."/>
        </authorList>
    </citation>
    <scope>NUCLEOTIDE SEQUENCE [LARGE SCALE GENOMIC DNA]</scope>
    <source>
        <strain evidence="2">JCM 18952</strain>
    </source>
</reference>
<protein>
    <recommendedName>
        <fullName evidence="3">VOC family protein</fullName>
    </recommendedName>
</protein>
<evidence type="ECO:0008006" key="3">
    <source>
        <dbReference type="Google" id="ProtNLM"/>
    </source>
</evidence>
<comment type="caution">
    <text evidence="1">The sequence shown here is derived from an EMBL/GenBank/DDBJ whole genome shotgun (WGS) entry which is preliminary data.</text>
</comment>
<dbReference type="EMBL" id="BAABLK010000088">
    <property type="protein sequence ID" value="GAA5228723.1"/>
    <property type="molecule type" value="Genomic_DNA"/>
</dbReference>
<proteinExistence type="predicted"/>
<accession>A0ABP9TQZ9</accession>
<dbReference type="RefSeq" id="WP_210102035.1">
    <property type="nucleotide sequence ID" value="NZ_BAABLK010000088.1"/>
</dbReference>
<organism evidence="1 2">
    <name type="scientific">Paeniglutamicibacter antarcticus</name>
    <dbReference type="NCBI Taxonomy" id="494023"/>
    <lineage>
        <taxon>Bacteria</taxon>
        <taxon>Bacillati</taxon>
        <taxon>Actinomycetota</taxon>
        <taxon>Actinomycetes</taxon>
        <taxon>Micrococcales</taxon>
        <taxon>Micrococcaceae</taxon>
        <taxon>Paeniglutamicibacter</taxon>
    </lineage>
</organism>
<dbReference type="Proteomes" id="UP001501257">
    <property type="component" value="Unassembled WGS sequence"/>
</dbReference>